<dbReference type="AlphaFoldDB" id="A0A2C9DC72"/>
<organism evidence="6 7">
    <name type="scientific">Hartmannibacter diazotrophicus</name>
    <dbReference type="NCBI Taxonomy" id="1482074"/>
    <lineage>
        <taxon>Bacteria</taxon>
        <taxon>Pseudomonadati</taxon>
        <taxon>Pseudomonadota</taxon>
        <taxon>Alphaproteobacteria</taxon>
        <taxon>Hyphomicrobiales</taxon>
        <taxon>Pleomorphomonadaceae</taxon>
        <taxon>Hartmannibacter</taxon>
    </lineage>
</organism>
<feature type="binding site" evidence="5">
    <location>
        <position position="119"/>
    </location>
    <ligand>
        <name>substrate</name>
    </ligand>
</feature>
<dbReference type="InterPro" id="IPR005493">
    <property type="entry name" value="RraA/RraA-like"/>
</dbReference>
<evidence type="ECO:0000313" key="7">
    <source>
        <dbReference type="Proteomes" id="UP000223606"/>
    </source>
</evidence>
<accession>A0A2C9DC72</accession>
<dbReference type="RefSeq" id="WP_099557972.1">
    <property type="nucleotide sequence ID" value="NZ_LT960614.1"/>
</dbReference>
<feature type="binding site" evidence="5">
    <location>
        <begin position="97"/>
        <end position="100"/>
    </location>
    <ligand>
        <name>substrate</name>
    </ligand>
</feature>
<evidence type="ECO:0000256" key="2">
    <source>
        <dbReference type="ARBA" id="ARBA00016549"/>
    </source>
</evidence>
<evidence type="ECO:0000313" key="6">
    <source>
        <dbReference type="EMBL" id="SON57770.1"/>
    </source>
</evidence>
<comment type="cofactor">
    <cofactor evidence="1">
        <name>a divalent metal cation</name>
        <dbReference type="ChEBI" id="CHEBI:60240"/>
    </cofactor>
</comment>
<keyword evidence="6" id="KW-0456">Lyase</keyword>
<keyword evidence="5" id="KW-0460">Magnesium</keyword>
<evidence type="ECO:0000256" key="1">
    <source>
        <dbReference type="ARBA" id="ARBA00001968"/>
    </source>
</evidence>
<dbReference type="OrthoDB" id="9812532at2"/>
<dbReference type="InterPro" id="IPR036704">
    <property type="entry name" value="RraA/RraA-like_sf"/>
</dbReference>
<dbReference type="CDD" id="cd16841">
    <property type="entry name" value="RraA_family"/>
    <property type="match status" value="1"/>
</dbReference>
<feature type="binding site" evidence="5">
    <location>
        <position position="120"/>
    </location>
    <ligand>
        <name>Mg(2+)</name>
        <dbReference type="ChEBI" id="CHEBI:18420"/>
    </ligand>
</feature>
<dbReference type="EMBL" id="LT960614">
    <property type="protein sequence ID" value="SON57770.1"/>
    <property type="molecule type" value="Genomic_DNA"/>
</dbReference>
<comment type="cofactor">
    <cofactor evidence="5">
        <name>Mg(2+)</name>
        <dbReference type="ChEBI" id="CHEBI:18420"/>
    </cofactor>
</comment>
<dbReference type="SUPFAM" id="SSF89562">
    <property type="entry name" value="RraA-like"/>
    <property type="match status" value="1"/>
</dbReference>
<dbReference type="Gene3D" id="3.50.30.40">
    <property type="entry name" value="Ribonuclease E inhibitor RraA/RraA-like"/>
    <property type="match status" value="1"/>
</dbReference>
<dbReference type="PANTHER" id="PTHR33254">
    <property type="entry name" value="4-HYDROXY-4-METHYL-2-OXOGLUTARATE ALDOLASE 3-RELATED"/>
    <property type="match status" value="1"/>
</dbReference>
<dbReference type="PANTHER" id="PTHR33254:SF4">
    <property type="entry name" value="4-HYDROXY-4-METHYL-2-OXOGLUTARATE ALDOLASE 3-RELATED"/>
    <property type="match status" value="1"/>
</dbReference>
<reference evidence="7" key="1">
    <citation type="submission" date="2017-09" db="EMBL/GenBank/DDBJ databases">
        <title>Genome sequence of Nannocystis excedens DSM 71.</title>
        <authorList>
            <person name="Blom J."/>
        </authorList>
    </citation>
    <scope>NUCLEOTIDE SEQUENCE [LARGE SCALE GENOMIC DNA]</scope>
    <source>
        <strain evidence="7">type strain: E19</strain>
    </source>
</reference>
<dbReference type="KEGG" id="hdi:HDIA_4229"/>
<keyword evidence="7" id="KW-1185">Reference proteome</keyword>
<dbReference type="NCBIfam" id="NF004850">
    <property type="entry name" value="PRK06201.1"/>
    <property type="match status" value="1"/>
</dbReference>
<dbReference type="GO" id="GO:0046872">
    <property type="term" value="F:metal ion binding"/>
    <property type="evidence" value="ECO:0007669"/>
    <property type="project" value="UniProtKB-KW"/>
</dbReference>
<evidence type="ECO:0000256" key="5">
    <source>
        <dbReference type="PIRSR" id="PIRSR605493-1"/>
    </source>
</evidence>
<dbReference type="GO" id="GO:0016829">
    <property type="term" value="F:lyase activity"/>
    <property type="evidence" value="ECO:0007669"/>
    <property type="project" value="UniProtKB-KW"/>
</dbReference>
<sequence length="228" mass="24073">MTIGFRILPRTRKVDTATAERFRDIPVANCSDAMSRMFAGGPVLRPMHAGGAMAGAALTVRTRPGDNLMLHKALLMAEPGDVIVVDAEGDLTNSLIGEMMISYAIQKGAVGVVVNGAVRDSGWIRANAFPVFAAGVNHRGPYKDGPGEINVPLALGGMVINPGDLLLGDDDGVLCVPYEQTEAVYKAAKAKSEAEAKALAETLAGRLDPKTWVEESLKRLGCEDLTKG</sequence>
<dbReference type="Pfam" id="PF03737">
    <property type="entry name" value="RraA-like"/>
    <property type="match status" value="1"/>
</dbReference>
<evidence type="ECO:0000256" key="4">
    <source>
        <dbReference type="ARBA" id="ARBA00030169"/>
    </source>
</evidence>
<keyword evidence="5" id="KW-0479">Metal-binding</keyword>
<name>A0A2C9DC72_9HYPH</name>
<proteinExistence type="predicted"/>
<gene>
    <name evidence="6" type="primary">proA_2</name>
    <name evidence="6" type="ORF">HDIA_4229</name>
</gene>
<dbReference type="Proteomes" id="UP000223606">
    <property type="component" value="Chromosome 1"/>
</dbReference>
<evidence type="ECO:0000256" key="3">
    <source>
        <dbReference type="ARBA" id="ARBA00029596"/>
    </source>
</evidence>
<protein>
    <recommendedName>
        <fullName evidence="2">Putative 4-hydroxy-4-methyl-2-oxoglutarate aldolase</fullName>
    </recommendedName>
    <alternativeName>
        <fullName evidence="3">Regulator of ribonuclease activity homolog</fullName>
    </alternativeName>
    <alternativeName>
        <fullName evidence="4">RraA-like protein</fullName>
    </alternativeName>
</protein>